<dbReference type="EMBL" id="GL377641">
    <property type="protein sequence ID" value="EFJ12077.1"/>
    <property type="molecule type" value="Genomic_DNA"/>
</dbReference>
<dbReference type="Proteomes" id="UP000001514">
    <property type="component" value="Unassembled WGS sequence"/>
</dbReference>
<dbReference type="InParanoid" id="D8STS8"/>
<dbReference type="eggNOG" id="KOG1378">
    <property type="taxonomic scope" value="Eukaryota"/>
</dbReference>
<dbReference type="KEGG" id="smo:SELMODRAFT_425644"/>
<dbReference type="InterPro" id="IPR029052">
    <property type="entry name" value="Metallo-depent_PP-like"/>
</dbReference>
<dbReference type="AlphaFoldDB" id="D8STS8"/>
<gene>
    <name evidence="2" type="ORF">SELMODRAFT_425644</name>
</gene>
<dbReference type="Pfam" id="PF14008">
    <property type="entry name" value="Metallophos_C"/>
    <property type="match status" value="1"/>
</dbReference>
<proteinExistence type="predicted"/>
<dbReference type="STRING" id="88036.D8STS8"/>
<feature type="domain" description="Purple acid phosphatase C-terminal" evidence="1">
    <location>
        <begin position="217"/>
        <end position="269"/>
    </location>
</feature>
<sequence>MELLTGGRKEKTHIGSSTVQETNILMAKHYVGKGNIYHHHHQTHIFKRKSRAREHEERASIIACGKSTSELQSAVREDLKLLPIEKLSKPLSMAMRRKNDSLFSRLSSPYLFQVLEAGTTTRIKPQLHGSMAIGPMHFTVISTEHDWSSTSKQYAWMKSDLESVGTFSTPWIVFTGCGSEICSSCGTIALEKQGRCLQHPIKDLAGVDFFDTTIYSAPVHTVVGMAEFTLDDFPHNFSSWSLIRRSAFGYARVTADKTKLLFEYITTDGQ</sequence>
<dbReference type="PANTHER" id="PTHR45778:SF3">
    <property type="entry name" value="PURPLE ACID PHOSPHATASE"/>
    <property type="match status" value="1"/>
</dbReference>
<evidence type="ECO:0000313" key="3">
    <source>
        <dbReference type="Proteomes" id="UP000001514"/>
    </source>
</evidence>
<dbReference type="PANTHER" id="PTHR45778">
    <property type="entry name" value="PURPLE ACID PHOSPHATASE-RELATED"/>
    <property type="match status" value="1"/>
</dbReference>
<protein>
    <recommendedName>
        <fullName evidence="1">Purple acid phosphatase C-terminal domain-containing protein</fullName>
    </recommendedName>
</protein>
<dbReference type="Gene3D" id="3.60.21.10">
    <property type="match status" value="1"/>
</dbReference>
<dbReference type="Gramene" id="EFJ12077">
    <property type="protein sequence ID" value="EFJ12077"/>
    <property type="gene ID" value="SELMODRAFT_425644"/>
</dbReference>
<dbReference type="SUPFAM" id="SSF56300">
    <property type="entry name" value="Metallo-dependent phosphatases"/>
    <property type="match status" value="1"/>
</dbReference>
<reference evidence="2 3" key="1">
    <citation type="journal article" date="2011" name="Science">
        <title>The Selaginella genome identifies genetic changes associated with the evolution of vascular plants.</title>
        <authorList>
            <person name="Banks J.A."/>
            <person name="Nishiyama T."/>
            <person name="Hasebe M."/>
            <person name="Bowman J.L."/>
            <person name="Gribskov M."/>
            <person name="dePamphilis C."/>
            <person name="Albert V.A."/>
            <person name="Aono N."/>
            <person name="Aoyama T."/>
            <person name="Ambrose B.A."/>
            <person name="Ashton N.W."/>
            <person name="Axtell M.J."/>
            <person name="Barker E."/>
            <person name="Barker M.S."/>
            <person name="Bennetzen J.L."/>
            <person name="Bonawitz N.D."/>
            <person name="Chapple C."/>
            <person name="Cheng C."/>
            <person name="Correa L.G."/>
            <person name="Dacre M."/>
            <person name="DeBarry J."/>
            <person name="Dreyer I."/>
            <person name="Elias M."/>
            <person name="Engstrom E.M."/>
            <person name="Estelle M."/>
            <person name="Feng L."/>
            <person name="Finet C."/>
            <person name="Floyd S.K."/>
            <person name="Frommer W.B."/>
            <person name="Fujita T."/>
            <person name="Gramzow L."/>
            <person name="Gutensohn M."/>
            <person name="Harholt J."/>
            <person name="Hattori M."/>
            <person name="Heyl A."/>
            <person name="Hirai T."/>
            <person name="Hiwatashi Y."/>
            <person name="Ishikawa M."/>
            <person name="Iwata M."/>
            <person name="Karol K.G."/>
            <person name="Koehler B."/>
            <person name="Kolukisaoglu U."/>
            <person name="Kubo M."/>
            <person name="Kurata T."/>
            <person name="Lalonde S."/>
            <person name="Li K."/>
            <person name="Li Y."/>
            <person name="Litt A."/>
            <person name="Lyons E."/>
            <person name="Manning G."/>
            <person name="Maruyama T."/>
            <person name="Michael T.P."/>
            <person name="Mikami K."/>
            <person name="Miyazaki S."/>
            <person name="Morinaga S."/>
            <person name="Murata T."/>
            <person name="Mueller-Roeber B."/>
            <person name="Nelson D.R."/>
            <person name="Obara M."/>
            <person name="Oguri Y."/>
            <person name="Olmstead R.G."/>
            <person name="Onodera N."/>
            <person name="Petersen B.L."/>
            <person name="Pils B."/>
            <person name="Prigge M."/>
            <person name="Rensing S.A."/>
            <person name="Riano-Pachon D.M."/>
            <person name="Roberts A.W."/>
            <person name="Sato Y."/>
            <person name="Scheller H.V."/>
            <person name="Schulz B."/>
            <person name="Schulz C."/>
            <person name="Shakirov E.V."/>
            <person name="Shibagaki N."/>
            <person name="Shinohara N."/>
            <person name="Shippen D.E."/>
            <person name="Soerensen I."/>
            <person name="Sotooka R."/>
            <person name="Sugimoto N."/>
            <person name="Sugita M."/>
            <person name="Sumikawa N."/>
            <person name="Tanurdzic M."/>
            <person name="Theissen G."/>
            <person name="Ulvskov P."/>
            <person name="Wakazuki S."/>
            <person name="Weng J.K."/>
            <person name="Willats W.W."/>
            <person name="Wipf D."/>
            <person name="Wolf P.G."/>
            <person name="Yang L."/>
            <person name="Zimmer A.D."/>
            <person name="Zhu Q."/>
            <person name="Mitros T."/>
            <person name="Hellsten U."/>
            <person name="Loque D."/>
            <person name="Otillar R."/>
            <person name="Salamov A."/>
            <person name="Schmutz J."/>
            <person name="Shapiro H."/>
            <person name="Lindquist E."/>
            <person name="Lucas S."/>
            <person name="Rokhsar D."/>
            <person name="Grigoriev I.V."/>
        </authorList>
    </citation>
    <scope>NUCLEOTIDE SEQUENCE [LARGE SCALE GENOMIC DNA]</scope>
</reference>
<dbReference type="InterPro" id="IPR025733">
    <property type="entry name" value="PAPs_C"/>
</dbReference>
<name>D8STS8_SELML</name>
<keyword evidence="3" id="KW-1185">Reference proteome</keyword>
<dbReference type="HOGENOM" id="CLU_1112893_0_0_1"/>
<evidence type="ECO:0000259" key="1">
    <source>
        <dbReference type="Pfam" id="PF14008"/>
    </source>
</evidence>
<evidence type="ECO:0000313" key="2">
    <source>
        <dbReference type="EMBL" id="EFJ12077.1"/>
    </source>
</evidence>
<accession>D8STS8</accession>
<organism evidence="3">
    <name type="scientific">Selaginella moellendorffii</name>
    <name type="common">Spikemoss</name>
    <dbReference type="NCBI Taxonomy" id="88036"/>
    <lineage>
        <taxon>Eukaryota</taxon>
        <taxon>Viridiplantae</taxon>
        <taxon>Streptophyta</taxon>
        <taxon>Embryophyta</taxon>
        <taxon>Tracheophyta</taxon>
        <taxon>Lycopodiopsida</taxon>
        <taxon>Selaginellales</taxon>
        <taxon>Selaginellaceae</taxon>
        <taxon>Selaginella</taxon>
    </lineage>
</organism>